<evidence type="ECO:0000259" key="2">
    <source>
        <dbReference type="Pfam" id="PF05065"/>
    </source>
</evidence>
<dbReference type="STRING" id="44010.AWC00_26670"/>
<evidence type="ECO:0000256" key="1">
    <source>
        <dbReference type="ARBA" id="ARBA00004328"/>
    </source>
</evidence>
<sequence length="284" mass="29684">MTTTTTSTATYGWRPDEVSFLATDVVPTALIMQTSTIAGDIDGDATALRVPYVIDTGQSGTGAVIKAEGAALADEEPALDEVELKTAKITRLATISNEQFNKAPTAGQISASFARDLVRKADSLYLDANAAPLTGLLRVAGVVDAPAPVTDSLDVLVDLLAELEVNGAEPSHIVLDPRSWAALRKFKTGAAYNSTLLGAGTEDATPRLLSLPVLRSRFIPAGSGIVVDRTQIPTAVGPVKVAQSDHAAFTSDSVVLRATWRIGFGNVPRPERIGRFTVGGESGS</sequence>
<reference evidence="3 4" key="1">
    <citation type="journal article" date="2019" name="Emerg. Microbes Infect.">
        <title>Comprehensive subspecies identification of 175 nontuberculous mycobacteria species based on 7547 genomic profiles.</title>
        <authorList>
            <person name="Matsumoto Y."/>
            <person name="Kinjo T."/>
            <person name="Motooka D."/>
            <person name="Nabeya D."/>
            <person name="Jung N."/>
            <person name="Uechi K."/>
            <person name="Horii T."/>
            <person name="Iida T."/>
            <person name="Fujita J."/>
            <person name="Nakamura S."/>
        </authorList>
    </citation>
    <scope>NUCLEOTIDE SEQUENCE [LARGE SCALE GENOMIC DNA]</scope>
    <source>
        <strain evidence="3 4">JCM 14738</strain>
    </source>
</reference>
<dbReference type="InterPro" id="IPR054612">
    <property type="entry name" value="Phage_capsid-like_C"/>
</dbReference>
<proteinExistence type="predicted"/>
<dbReference type="AlphaFoldDB" id="A0A1X1ST79"/>
<dbReference type="Proteomes" id="UP000467385">
    <property type="component" value="Chromosome"/>
</dbReference>
<dbReference type="Pfam" id="PF05065">
    <property type="entry name" value="Phage_capsid"/>
    <property type="match status" value="1"/>
</dbReference>
<evidence type="ECO:0000313" key="3">
    <source>
        <dbReference type="EMBL" id="BBZ38573.1"/>
    </source>
</evidence>
<dbReference type="EMBL" id="AP022613">
    <property type="protein sequence ID" value="BBZ38573.1"/>
    <property type="molecule type" value="Genomic_DNA"/>
</dbReference>
<dbReference type="Gene3D" id="3.30.2400.10">
    <property type="entry name" value="Major capsid protein gp5"/>
    <property type="match status" value="1"/>
</dbReference>
<gene>
    <name evidence="3" type="ORF">MCNS_16360</name>
</gene>
<dbReference type="Gene3D" id="3.30.2320.10">
    <property type="entry name" value="hypothetical protein PF0899 domain"/>
    <property type="match status" value="1"/>
</dbReference>
<organism evidence="3 4">
    <name type="scientific">Mycobacterium conspicuum</name>
    <dbReference type="NCBI Taxonomy" id="44010"/>
    <lineage>
        <taxon>Bacteria</taxon>
        <taxon>Bacillati</taxon>
        <taxon>Actinomycetota</taxon>
        <taxon>Actinomycetes</taxon>
        <taxon>Mycobacteriales</taxon>
        <taxon>Mycobacteriaceae</taxon>
        <taxon>Mycobacterium</taxon>
    </lineage>
</organism>
<evidence type="ECO:0000313" key="4">
    <source>
        <dbReference type="Proteomes" id="UP000467385"/>
    </source>
</evidence>
<dbReference type="RefSeq" id="WP_085235981.1">
    <property type="nucleotide sequence ID" value="NZ_AP022613.1"/>
</dbReference>
<dbReference type="InterPro" id="IPR024455">
    <property type="entry name" value="Phage_capsid"/>
</dbReference>
<name>A0A1X1ST79_9MYCO</name>
<dbReference type="NCBIfam" id="TIGR01554">
    <property type="entry name" value="major_cap_HK97"/>
    <property type="match status" value="1"/>
</dbReference>
<protein>
    <recommendedName>
        <fullName evidence="2">Phage capsid-like C-terminal domain-containing protein</fullName>
    </recommendedName>
</protein>
<keyword evidence="4" id="KW-1185">Reference proteome</keyword>
<accession>A0A1X1ST79</accession>
<feature type="domain" description="Phage capsid-like C-terminal" evidence="2">
    <location>
        <begin position="49"/>
        <end position="265"/>
    </location>
</feature>
<dbReference type="SUPFAM" id="SSF56563">
    <property type="entry name" value="Major capsid protein gp5"/>
    <property type="match status" value="1"/>
</dbReference>
<dbReference type="OrthoDB" id="3726891at2"/>
<comment type="subcellular location">
    <subcellularLocation>
        <location evidence="1">Virion</location>
    </subcellularLocation>
</comment>